<dbReference type="InterPro" id="IPR029016">
    <property type="entry name" value="GAF-like_dom_sf"/>
</dbReference>
<dbReference type="InterPro" id="IPR000700">
    <property type="entry name" value="PAS-assoc_C"/>
</dbReference>
<proteinExistence type="predicted"/>
<feature type="domain" description="PAS" evidence="5">
    <location>
        <begin position="35"/>
        <end position="78"/>
    </location>
</feature>
<organism evidence="7 8">
    <name type="scientific">Halobaculum litoreum</name>
    <dbReference type="NCBI Taxonomy" id="3031998"/>
    <lineage>
        <taxon>Archaea</taxon>
        <taxon>Methanobacteriati</taxon>
        <taxon>Methanobacteriota</taxon>
        <taxon>Stenosarchaea group</taxon>
        <taxon>Halobacteria</taxon>
        <taxon>Halobacteriales</taxon>
        <taxon>Haloferacaceae</taxon>
        <taxon>Halobaculum</taxon>
    </lineage>
</organism>
<dbReference type="PANTHER" id="PTHR47429:SF2">
    <property type="entry name" value="PROTEIN TWIN LOV 1"/>
    <property type="match status" value="1"/>
</dbReference>
<dbReference type="SMART" id="SM00086">
    <property type="entry name" value="PAC"/>
    <property type="match status" value="1"/>
</dbReference>
<keyword evidence="1" id="KW-0285">Flavoprotein</keyword>
<dbReference type="CDD" id="cd00130">
    <property type="entry name" value="PAS"/>
    <property type="match status" value="1"/>
</dbReference>
<dbReference type="PROSITE" id="PS50113">
    <property type="entry name" value="PAC"/>
    <property type="match status" value="1"/>
</dbReference>
<dbReference type="PANTHER" id="PTHR47429">
    <property type="entry name" value="PROTEIN TWIN LOV 1"/>
    <property type="match status" value="1"/>
</dbReference>
<evidence type="ECO:0000259" key="6">
    <source>
        <dbReference type="PROSITE" id="PS50113"/>
    </source>
</evidence>
<reference evidence="7 8" key="1">
    <citation type="journal article" date="2019" name="Int. J. Syst. Evol. Microbiol.">
        <title>The Global Catalogue of Microorganisms (GCM) 10K type strain sequencing project: providing services to taxonomists for standard genome sequencing and annotation.</title>
        <authorList>
            <consortium name="The Broad Institute Genomics Platform"/>
            <consortium name="The Broad Institute Genome Sequencing Center for Infectious Disease"/>
            <person name="Wu L."/>
            <person name="Ma J."/>
        </authorList>
    </citation>
    <scope>NUCLEOTIDE SEQUENCE [LARGE SCALE GENOMIC DNA]</scope>
    <source>
        <strain evidence="7 8">DT92</strain>
    </source>
</reference>
<dbReference type="Pfam" id="PF13185">
    <property type="entry name" value="GAF_2"/>
    <property type="match status" value="1"/>
</dbReference>
<evidence type="ECO:0000313" key="7">
    <source>
        <dbReference type="EMBL" id="MFC7137871.1"/>
    </source>
</evidence>
<name>A0ABD5XVE4_9EURY</name>
<dbReference type="EMBL" id="JBHSZG010000008">
    <property type="protein sequence ID" value="MFC7137871.1"/>
    <property type="molecule type" value="Genomic_DNA"/>
</dbReference>
<feature type="region of interest" description="Disordered" evidence="4">
    <location>
        <begin position="465"/>
        <end position="507"/>
    </location>
</feature>
<feature type="compositionally biased region" description="Basic residues" evidence="4">
    <location>
        <begin position="481"/>
        <end position="494"/>
    </location>
</feature>
<dbReference type="InterPro" id="IPR000014">
    <property type="entry name" value="PAS"/>
</dbReference>
<dbReference type="Proteomes" id="UP001596368">
    <property type="component" value="Unassembled WGS sequence"/>
</dbReference>
<protein>
    <submittedName>
        <fullName evidence="7">PAS domain S-box protein</fullName>
    </submittedName>
</protein>
<dbReference type="SUPFAM" id="SSF55781">
    <property type="entry name" value="GAF domain-like"/>
    <property type="match status" value="1"/>
</dbReference>
<gene>
    <name evidence="7" type="ORF">ACFQRB_18335</name>
</gene>
<comment type="caution">
    <text evidence="7">The sequence shown here is derived from an EMBL/GenBank/DDBJ whole genome shotgun (WGS) entry which is preliminary data.</text>
</comment>
<dbReference type="PROSITE" id="PS50112">
    <property type="entry name" value="PAS"/>
    <property type="match status" value="1"/>
</dbReference>
<dbReference type="Pfam" id="PF13188">
    <property type="entry name" value="PAS_8"/>
    <property type="match status" value="1"/>
</dbReference>
<dbReference type="InterPro" id="IPR003018">
    <property type="entry name" value="GAF"/>
</dbReference>
<dbReference type="InterPro" id="IPR001610">
    <property type="entry name" value="PAC"/>
</dbReference>
<dbReference type="Gene3D" id="3.30.450.40">
    <property type="match status" value="1"/>
</dbReference>
<accession>A0ABD5XVE4</accession>
<dbReference type="AlphaFoldDB" id="A0ABD5XVE4"/>
<dbReference type="InterPro" id="IPR035965">
    <property type="entry name" value="PAS-like_dom_sf"/>
</dbReference>
<dbReference type="SMART" id="SM00091">
    <property type="entry name" value="PAS"/>
    <property type="match status" value="3"/>
</dbReference>
<sequence>MVLRERVPLRERAVGVLLRHLRTQAARAGLELKTRALETAPIGMTITDPTEPDNPLVYVNERFESVTGYDAEDAVGRNCRFLQGAETDPAAVAELRRAVATRESTTVELRNYTADGDPFWNEVIVAPVFDDDGDLLNYTGFQRDVTRRKERERTLGHLVDVTRRFQRVETRDELIDHLVDAVEEVFGYEYSIVRLHDPAEGVLRPERASPAMQSSLSSYPPLDEVDSPSGRVFTSGEPEVFPDLVDLNGRDYGPIDSGMVLPLGDHGVVSVGSPESHSFDAEDAALVELLARTAASALDRIDRQAEMRRLQRVVDHVDEKAFLLDADGRFSFVTDRLSDYLDHDGDLVGASFSAVVAPEDADRAAAAVTAVRDGPAQLARTVETAVHRPGGLPIAVEYELVSVGGDDHLGTVAGVCTDISELAETREDLRRERDRFRQLFEHLPDPVVEVDLSDGEPRVEDANPAFDEVFGSDGPVARGRCSTRRSSRRSRCGRPRGSTTASSPARR</sequence>
<dbReference type="SUPFAM" id="SSF55785">
    <property type="entry name" value="PYP-like sensor domain (PAS domain)"/>
    <property type="match status" value="3"/>
</dbReference>
<dbReference type="NCBIfam" id="TIGR00229">
    <property type="entry name" value="sensory_box"/>
    <property type="match status" value="1"/>
</dbReference>
<keyword evidence="2" id="KW-0288">FMN</keyword>
<evidence type="ECO:0000256" key="2">
    <source>
        <dbReference type="ARBA" id="ARBA00022643"/>
    </source>
</evidence>
<evidence type="ECO:0000256" key="4">
    <source>
        <dbReference type="SAM" id="MobiDB-lite"/>
    </source>
</evidence>
<evidence type="ECO:0000256" key="3">
    <source>
        <dbReference type="ARBA" id="ARBA00022991"/>
    </source>
</evidence>
<keyword evidence="3" id="KW-0157">Chromophore</keyword>
<keyword evidence="8" id="KW-1185">Reference proteome</keyword>
<evidence type="ECO:0000313" key="8">
    <source>
        <dbReference type="Proteomes" id="UP001596368"/>
    </source>
</evidence>
<dbReference type="SMART" id="SM00065">
    <property type="entry name" value="GAF"/>
    <property type="match status" value="1"/>
</dbReference>
<dbReference type="Gene3D" id="3.30.450.20">
    <property type="entry name" value="PAS domain"/>
    <property type="match status" value="3"/>
</dbReference>
<dbReference type="Pfam" id="PF13426">
    <property type="entry name" value="PAS_9"/>
    <property type="match status" value="2"/>
</dbReference>
<feature type="domain" description="PAC" evidence="6">
    <location>
        <begin position="105"/>
        <end position="157"/>
    </location>
</feature>
<evidence type="ECO:0000256" key="1">
    <source>
        <dbReference type="ARBA" id="ARBA00022630"/>
    </source>
</evidence>
<evidence type="ECO:0000259" key="5">
    <source>
        <dbReference type="PROSITE" id="PS50112"/>
    </source>
</evidence>